<proteinExistence type="predicted"/>
<comment type="caution">
    <text evidence="2">The sequence shown here is derived from an EMBL/GenBank/DDBJ whole genome shotgun (WGS) entry which is preliminary data.</text>
</comment>
<evidence type="ECO:0000313" key="3">
    <source>
        <dbReference type="Proteomes" id="UP000478052"/>
    </source>
</evidence>
<protein>
    <submittedName>
        <fullName evidence="2">Cilia-and flagella-associated protein 157</fullName>
    </submittedName>
</protein>
<dbReference type="EMBL" id="VUJU01009672">
    <property type="protein sequence ID" value="KAF0718481.1"/>
    <property type="molecule type" value="Genomic_DNA"/>
</dbReference>
<dbReference type="Proteomes" id="UP000478052">
    <property type="component" value="Unassembled WGS sequence"/>
</dbReference>
<evidence type="ECO:0000256" key="1">
    <source>
        <dbReference type="SAM" id="Coils"/>
    </source>
</evidence>
<feature type="coiled-coil region" evidence="1">
    <location>
        <begin position="5"/>
        <end position="50"/>
    </location>
</feature>
<keyword evidence="3" id="KW-1185">Reference proteome</keyword>
<keyword evidence="2" id="KW-0966">Cell projection</keyword>
<reference evidence="2 3" key="1">
    <citation type="submission" date="2019-08" db="EMBL/GenBank/DDBJ databases">
        <title>Whole genome of Aphis craccivora.</title>
        <authorList>
            <person name="Voronova N.V."/>
            <person name="Shulinski R.S."/>
            <person name="Bandarenka Y.V."/>
            <person name="Zhorov D.G."/>
            <person name="Warner D."/>
        </authorList>
    </citation>
    <scope>NUCLEOTIDE SEQUENCE [LARGE SCALE GENOMIC DNA]</scope>
    <source>
        <strain evidence="2">180601</strain>
        <tissue evidence="2">Whole Body</tissue>
    </source>
</reference>
<sequence length="55" mass="6383">VTNRCTELERNNDLEREKANSLKEGQCDIIAYLSRQVEMKNNEIIDLENTVSTLK</sequence>
<keyword evidence="2" id="KW-0969">Cilium</keyword>
<feature type="non-terminal residue" evidence="2">
    <location>
        <position position="1"/>
    </location>
</feature>
<keyword evidence="1" id="KW-0175">Coiled coil</keyword>
<gene>
    <name evidence="2" type="ORF">FWK35_00036227</name>
</gene>
<accession>A0A6G0W3T1</accession>
<keyword evidence="2" id="KW-0282">Flagellum</keyword>
<name>A0A6G0W3T1_APHCR</name>
<dbReference type="AlphaFoldDB" id="A0A6G0W3T1"/>
<evidence type="ECO:0000313" key="2">
    <source>
        <dbReference type="EMBL" id="KAF0718481.1"/>
    </source>
</evidence>
<organism evidence="2 3">
    <name type="scientific">Aphis craccivora</name>
    <name type="common">Cowpea aphid</name>
    <dbReference type="NCBI Taxonomy" id="307492"/>
    <lineage>
        <taxon>Eukaryota</taxon>
        <taxon>Metazoa</taxon>
        <taxon>Ecdysozoa</taxon>
        <taxon>Arthropoda</taxon>
        <taxon>Hexapoda</taxon>
        <taxon>Insecta</taxon>
        <taxon>Pterygota</taxon>
        <taxon>Neoptera</taxon>
        <taxon>Paraneoptera</taxon>
        <taxon>Hemiptera</taxon>
        <taxon>Sternorrhyncha</taxon>
        <taxon>Aphidomorpha</taxon>
        <taxon>Aphidoidea</taxon>
        <taxon>Aphididae</taxon>
        <taxon>Aphidini</taxon>
        <taxon>Aphis</taxon>
        <taxon>Aphis</taxon>
    </lineage>
</organism>
<dbReference type="OrthoDB" id="166611at2759"/>
<feature type="non-terminal residue" evidence="2">
    <location>
        <position position="55"/>
    </location>
</feature>